<evidence type="ECO:0000256" key="8">
    <source>
        <dbReference type="ARBA" id="ARBA00022741"/>
    </source>
</evidence>
<evidence type="ECO:0000256" key="4">
    <source>
        <dbReference type="ARBA" id="ARBA00016436"/>
    </source>
</evidence>
<evidence type="ECO:0000256" key="1">
    <source>
        <dbReference type="ARBA" id="ARBA00002274"/>
    </source>
</evidence>
<comment type="pathway">
    <text evidence="2 13">Glycolipid biosynthesis; lipid IV(A) biosynthesis; lipid IV(A) from (3R)-3-hydroxytetradecanoyl-[acyl-carrier-protein] and UDP-N-acetyl-alpha-D-glucosamine: step 6/6.</text>
</comment>
<sequence>MALFTDSAFFRKAPKFWERRGPISFLLWPLSWIYGLLIRARKLIDDLGISNKTSRRIPVIIVGNIRVGGTGKTPIVIALAESLAQAGWQPGIISRGYGAGTLLVPTQVHADSDPALVGDEPVLIVKRTRYQFPLWVYPKRSKSIAALLKQNPTVNVIISDDGLQHSGLARWPAREGGRDVEFVVRDQRGEGNGFLIPAGPLREPASRERDATLITGGQSTPSSVDEYLLGRRAFTLHSELGTPYQLINSENTQSLESIAQAFTPDQMTAVAAIGNPQRFFDDLLRHGIGAQGIALPDHNTFTTEFFSSIDAKCILITEKDAVKCSLIKDERIWVVPMHLRIPHNLAEWLQSILQRPDPHQYTL</sequence>
<dbReference type="PANTHER" id="PTHR42724:SF1">
    <property type="entry name" value="TETRAACYLDISACCHARIDE 4'-KINASE, MITOCHONDRIAL-RELATED"/>
    <property type="match status" value="1"/>
</dbReference>
<reference evidence="14 15" key="1">
    <citation type="submission" date="2018-04" db="EMBL/GenBank/DDBJ databases">
        <title>Polynucleobacter sp. LimPoW16 genome.</title>
        <authorList>
            <person name="Hahn M.W."/>
        </authorList>
    </citation>
    <scope>NUCLEOTIDE SEQUENCE [LARGE SCALE GENOMIC DNA]</scope>
    <source>
        <strain evidence="14 15">LimPoW16</strain>
    </source>
</reference>
<keyword evidence="15" id="KW-1185">Reference proteome</keyword>
<comment type="function">
    <text evidence="1 13">Transfers the gamma-phosphate of ATP to the 4'-position of a tetraacyldisaccharide 1-phosphate intermediate (termed DS-1-P) to form tetraacyldisaccharide 1,4'-bis-phosphate (lipid IVA).</text>
</comment>
<dbReference type="KEGG" id="pani:DCO16_01390"/>
<evidence type="ECO:0000256" key="3">
    <source>
        <dbReference type="ARBA" id="ARBA00012071"/>
    </source>
</evidence>
<dbReference type="Proteomes" id="UP000500806">
    <property type="component" value="Chromosome"/>
</dbReference>
<name>A0A6M9PGD2_9BURK</name>
<evidence type="ECO:0000256" key="7">
    <source>
        <dbReference type="ARBA" id="ARBA00022679"/>
    </source>
</evidence>
<accession>A0A6M9PGD2</accession>
<evidence type="ECO:0000256" key="2">
    <source>
        <dbReference type="ARBA" id="ARBA00004870"/>
    </source>
</evidence>
<keyword evidence="9 13" id="KW-0418">Kinase</keyword>
<gene>
    <name evidence="13" type="primary">lpxK</name>
    <name evidence="14" type="ORF">DCO16_01390</name>
</gene>
<dbReference type="RefSeq" id="WP_173942005.1">
    <property type="nucleotide sequence ID" value="NZ_CBCSCD010000002.1"/>
</dbReference>
<dbReference type="GO" id="GO:0005886">
    <property type="term" value="C:plasma membrane"/>
    <property type="evidence" value="ECO:0007669"/>
    <property type="project" value="TreeGrafter"/>
</dbReference>
<evidence type="ECO:0000256" key="5">
    <source>
        <dbReference type="ARBA" id="ARBA00022516"/>
    </source>
</evidence>
<dbReference type="GO" id="GO:0005524">
    <property type="term" value="F:ATP binding"/>
    <property type="evidence" value="ECO:0007669"/>
    <property type="project" value="UniProtKB-UniRule"/>
</dbReference>
<dbReference type="InterPro" id="IPR027417">
    <property type="entry name" value="P-loop_NTPase"/>
</dbReference>
<keyword evidence="11 13" id="KW-0443">Lipid metabolism</keyword>
<keyword evidence="8 13" id="KW-0547">Nucleotide-binding</keyword>
<keyword evidence="10 13" id="KW-0067">ATP-binding</keyword>
<evidence type="ECO:0000256" key="6">
    <source>
        <dbReference type="ARBA" id="ARBA00022556"/>
    </source>
</evidence>
<evidence type="ECO:0000313" key="14">
    <source>
        <dbReference type="EMBL" id="QKM61850.1"/>
    </source>
</evidence>
<keyword evidence="5 13" id="KW-0444">Lipid biosynthesis</keyword>
<dbReference type="GO" id="GO:0009244">
    <property type="term" value="P:lipopolysaccharide core region biosynthetic process"/>
    <property type="evidence" value="ECO:0007669"/>
    <property type="project" value="TreeGrafter"/>
</dbReference>
<dbReference type="InterPro" id="IPR003758">
    <property type="entry name" value="LpxK"/>
</dbReference>
<dbReference type="Pfam" id="PF02606">
    <property type="entry name" value="LpxK"/>
    <property type="match status" value="1"/>
</dbReference>
<organism evidence="14 15">
    <name type="scientific">Polynucleobacter antarcticus</name>
    <dbReference type="NCBI Taxonomy" id="1743162"/>
    <lineage>
        <taxon>Bacteria</taxon>
        <taxon>Pseudomonadati</taxon>
        <taxon>Pseudomonadota</taxon>
        <taxon>Betaproteobacteria</taxon>
        <taxon>Burkholderiales</taxon>
        <taxon>Burkholderiaceae</taxon>
        <taxon>Polynucleobacter</taxon>
    </lineage>
</organism>
<comment type="similarity">
    <text evidence="13">Belongs to the LpxK family.</text>
</comment>
<dbReference type="HAMAP" id="MF_00409">
    <property type="entry name" value="LpxK"/>
    <property type="match status" value="1"/>
</dbReference>
<keyword evidence="6 13" id="KW-0441">Lipid A biosynthesis</keyword>
<comment type="catalytic activity">
    <reaction evidence="13">
        <text>a lipid A disaccharide + ATP = a lipid IVA + ADP + H(+)</text>
        <dbReference type="Rhea" id="RHEA:67840"/>
        <dbReference type="ChEBI" id="CHEBI:15378"/>
        <dbReference type="ChEBI" id="CHEBI:30616"/>
        <dbReference type="ChEBI" id="CHEBI:176343"/>
        <dbReference type="ChEBI" id="CHEBI:176425"/>
        <dbReference type="ChEBI" id="CHEBI:456216"/>
        <dbReference type="EC" id="2.7.1.130"/>
    </reaction>
</comment>
<feature type="binding site" evidence="13">
    <location>
        <begin position="66"/>
        <end position="73"/>
    </location>
    <ligand>
        <name>ATP</name>
        <dbReference type="ChEBI" id="CHEBI:30616"/>
    </ligand>
</feature>
<evidence type="ECO:0000313" key="15">
    <source>
        <dbReference type="Proteomes" id="UP000500806"/>
    </source>
</evidence>
<dbReference type="SUPFAM" id="SSF52540">
    <property type="entry name" value="P-loop containing nucleoside triphosphate hydrolases"/>
    <property type="match status" value="1"/>
</dbReference>
<proteinExistence type="inferred from homology"/>
<dbReference type="GO" id="GO:0009245">
    <property type="term" value="P:lipid A biosynthetic process"/>
    <property type="evidence" value="ECO:0007669"/>
    <property type="project" value="UniProtKB-UniRule"/>
</dbReference>
<evidence type="ECO:0000256" key="12">
    <source>
        <dbReference type="ARBA" id="ARBA00029757"/>
    </source>
</evidence>
<evidence type="ECO:0000256" key="11">
    <source>
        <dbReference type="ARBA" id="ARBA00023098"/>
    </source>
</evidence>
<dbReference type="PANTHER" id="PTHR42724">
    <property type="entry name" value="TETRAACYLDISACCHARIDE 4'-KINASE"/>
    <property type="match status" value="1"/>
</dbReference>
<evidence type="ECO:0000256" key="10">
    <source>
        <dbReference type="ARBA" id="ARBA00022840"/>
    </source>
</evidence>
<evidence type="ECO:0000256" key="9">
    <source>
        <dbReference type="ARBA" id="ARBA00022777"/>
    </source>
</evidence>
<evidence type="ECO:0000256" key="13">
    <source>
        <dbReference type="HAMAP-Rule" id="MF_00409"/>
    </source>
</evidence>
<dbReference type="EMBL" id="CP028941">
    <property type="protein sequence ID" value="QKM61850.1"/>
    <property type="molecule type" value="Genomic_DNA"/>
</dbReference>
<dbReference type="AlphaFoldDB" id="A0A6M9PGD2"/>
<dbReference type="NCBIfam" id="TIGR00682">
    <property type="entry name" value="lpxK"/>
    <property type="match status" value="1"/>
</dbReference>
<protein>
    <recommendedName>
        <fullName evidence="4 13">Tetraacyldisaccharide 4'-kinase</fullName>
        <ecNumber evidence="3 13">2.7.1.130</ecNumber>
    </recommendedName>
    <alternativeName>
        <fullName evidence="12 13">Lipid A 4'-kinase</fullName>
    </alternativeName>
</protein>
<dbReference type="UniPathway" id="UPA00359">
    <property type="reaction ID" value="UER00482"/>
</dbReference>
<dbReference type="EC" id="2.7.1.130" evidence="3 13"/>
<keyword evidence="7 13" id="KW-0808">Transferase</keyword>
<dbReference type="GO" id="GO:0009029">
    <property type="term" value="F:lipid-A 4'-kinase activity"/>
    <property type="evidence" value="ECO:0007669"/>
    <property type="project" value="UniProtKB-UniRule"/>
</dbReference>